<dbReference type="OrthoDB" id="8562138at2"/>
<comment type="caution">
    <text evidence="7">The sequence shown here is derived from an EMBL/GenBank/DDBJ whole genome shotgun (WGS) entry which is preliminary data.</text>
</comment>
<evidence type="ECO:0000256" key="1">
    <source>
        <dbReference type="ARBA" id="ARBA00004442"/>
    </source>
</evidence>
<protein>
    <submittedName>
        <fullName evidence="7">Outer membrane protein</fullName>
    </submittedName>
</protein>
<evidence type="ECO:0000256" key="3">
    <source>
        <dbReference type="ARBA" id="ARBA00022729"/>
    </source>
</evidence>
<dbReference type="STRING" id="56804.BAE46_13675"/>
<gene>
    <name evidence="7" type="ORF">GPUN_1720</name>
</gene>
<dbReference type="AlphaFoldDB" id="H5TC09"/>
<reference evidence="7 8" key="1">
    <citation type="journal article" date="2012" name="J. Bacteriol.">
        <title>Genome sequence of proteorhodopsin-containing sea ice bacterium Glaciecola punicea ACAM 611T.</title>
        <authorList>
            <person name="Qin Q.-L."/>
            <person name="Xie B.-B."/>
            <person name="Shu Y.-L."/>
            <person name="Rong J.-C."/>
            <person name="Zhao D.-L."/>
            <person name="Zhang X.-Y."/>
            <person name="Chen X.-L."/>
            <person name="Zhou B.-C."/>
            <person name="Zhanga Y.-Z."/>
        </authorList>
    </citation>
    <scope>NUCLEOTIDE SEQUENCE [LARGE SCALE GENOMIC DNA]</scope>
    <source>
        <strain evidence="7 8">ACAM 611</strain>
    </source>
</reference>
<feature type="signal peptide" evidence="6">
    <location>
        <begin position="1"/>
        <end position="21"/>
    </location>
</feature>
<organism evidence="7 8">
    <name type="scientific">Glaciecola punicea ACAM 611</name>
    <dbReference type="NCBI Taxonomy" id="1121923"/>
    <lineage>
        <taxon>Bacteria</taxon>
        <taxon>Pseudomonadati</taxon>
        <taxon>Pseudomonadota</taxon>
        <taxon>Gammaproteobacteria</taxon>
        <taxon>Alteromonadales</taxon>
        <taxon>Alteromonadaceae</taxon>
        <taxon>Glaciecola</taxon>
    </lineage>
</organism>
<feature type="chain" id="PRO_5003597910" evidence="6">
    <location>
        <begin position="22"/>
        <end position="251"/>
    </location>
</feature>
<dbReference type="GO" id="GO:0009279">
    <property type="term" value="C:cell outer membrane"/>
    <property type="evidence" value="ECO:0007669"/>
    <property type="project" value="UniProtKB-SubCell"/>
</dbReference>
<keyword evidence="4" id="KW-0472">Membrane</keyword>
<name>H5TC09_9ALTE</name>
<accession>H5TC09</accession>
<dbReference type="eggNOG" id="COG3713">
    <property type="taxonomic scope" value="Bacteria"/>
</dbReference>
<sequence>MKIINSLITVGFLIGAQQAYAADKYAEPELSWGVGLGIIIEDEGYTELDSDSMAVPIFIINYGKFYLMGPKFGYELYGNDNYTFGLTGNYRLDGYEATDSRYLTGMDDRDGTLDLGVEYSYDTGFGKIGIGVVADTLGKHEGYQADISFSYPINFDNGQLSPYIGAEYLSDDLVNYYYGVKSTEATQTRQFYQADSAVNLVMGIRSTWFSGPHHRFVAMLDFTVFDDSIKDSPIIDVDHAASMILGYAYVF</sequence>
<evidence type="ECO:0000256" key="2">
    <source>
        <dbReference type="ARBA" id="ARBA00005722"/>
    </source>
</evidence>
<dbReference type="Proteomes" id="UP000053586">
    <property type="component" value="Unassembled WGS sequence"/>
</dbReference>
<reference evidence="7 8" key="2">
    <citation type="journal article" date="2017" name="Antonie Van Leeuwenhoek">
        <title>Rhizobium rhizosphaerae sp. nov., a novel species isolated from rice rhizosphere.</title>
        <authorList>
            <person name="Zhao J.J."/>
            <person name="Zhang J."/>
            <person name="Zhang R.J."/>
            <person name="Zhang C.W."/>
            <person name="Yin H.Q."/>
            <person name="Zhang X.X."/>
        </authorList>
    </citation>
    <scope>NUCLEOTIDE SEQUENCE [LARGE SCALE GENOMIC DNA]</scope>
    <source>
        <strain evidence="7 8">ACAM 611</strain>
    </source>
</reference>
<evidence type="ECO:0000256" key="5">
    <source>
        <dbReference type="ARBA" id="ARBA00023237"/>
    </source>
</evidence>
<dbReference type="PANTHER" id="PTHR38776:SF1">
    <property type="entry name" value="MLTA-INTERACTING PROTEIN-RELATED"/>
    <property type="match status" value="1"/>
</dbReference>
<evidence type="ECO:0000256" key="4">
    <source>
        <dbReference type="ARBA" id="ARBA00023136"/>
    </source>
</evidence>
<keyword evidence="3 6" id="KW-0732">Signal</keyword>
<dbReference type="Pfam" id="PF06629">
    <property type="entry name" value="MipA"/>
    <property type="match status" value="1"/>
</dbReference>
<evidence type="ECO:0000313" key="8">
    <source>
        <dbReference type="Proteomes" id="UP000053586"/>
    </source>
</evidence>
<dbReference type="RefSeq" id="WP_006005335.1">
    <property type="nucleotide sequence ID" value="NZ_BAET01000016.1"/>
</dbReference>
<keyword evidence="5" id="KW-0998">Cell outer membrane</keyword>
<proteinExistence type="inferred from homology"/>
<dbReference type="PANTHER" id="PTHR38776">
    <property type="entry name" value="MLTA-INTERACTING PROTEIN-RELATED"/>
    <property type="match status" value="1"/>
</dbReference>
<evidence type="ECO:0000313" key="7">
    <source>
        <dbReference type="EMBL" id="GAB55836.1"/>
    </source>
</evidence>
<dbReference type="EMBL" id="BAET01000016">
    <property type="protein sequence ID" value="GAB55836.1"/>
    <property type="molecule type" value="Genomic_DNA"/>
</dbReference>
<evidence type="ECO:0000256" key="6">
    <source>
        <dbReference type="SAM" id="SignalP"/>
    </source>
</evidence>
<comment type="similarity">
    <text evidence="2">Belongs to the MipA/OmpV family.</text>
</comment>
<dbReference type="InterPro" id="IPR010583">
    <property type="entry name" value="MipA"/>
</dbReference>
<keyword evidence="8" id="KW-1185">Reference proteome</keyword>
<comment type="subcellular location">
    <subcellularLocation>
        <location evidence="1">Cell outer membrane</location>
    </subcellularLocation>
</comment>